<gene>
    <name evidence="2" type="ORF">SAMN05443665_1011121</name>
</gene>
<accession>A0A239I5M6</accession>
<dbReference type="Pfam" id="PF26366">
    <property type="entry name" value="DUF8094"/>
    <property type="match status" value="1"/>
</dbReference>
<feature type="domain" description="DUF8094" evidence="1">
    <location>
        <begin position="5"/>
        <end position="261"/>
    </location>
</feature>
<dbReference type="Proteomes" id="UP000198318">
    <property type="component" value="Unassembled WGS sequence"/>
</dbReference>
<evidence type="ECO:0000313" key="3">
    <source>
        <dbReference type="Proteomes" id="UP000198318"/>
    </source>
</evidence>
<reference evidence="2 3" key="1">
    <citation type="submission" date="2017-06" db="EMBL/GenBank/DDBJ databases">
        <authorList>
            <person name="Kim H.J."/>
            <person name="Triplett B.A."/>
        </authorList>
    </citation>
    <scope>NUCLEOTIDE SEQUENCE [LARGE SCALE GENOMIC DNA]</scope>
    <source>
        <strain evidence="2 3">DSM 44715</strain>
    </source>
</reference>
<dbReference type="EMBL" id="FZOR01000011">
    <property type="protein sequence ID" value="SNS88383.1"/>
    <property type="molecule type" value="Genomic_DNA"/>
</dbReference>
<evidence type="ECO:0000259" key="1">
    <source>
        <dbReference type="Pfam" id="PF26366"/>
    </source>
</evidence>
<dbReference type="InterPro" id="IPR058407">
    <property type="entry name" value="DUF8094"/>
</dbReference>
<evidence type="ECO:0000313" key="2">
    <source>
        <dbReference type="EMBL" id="SNS88383.1"/>
    </source>
</evidence>
<organism evidence="2 3">
    <name type="scientific">Actinomadura meyerae</name>
    <dbReference type="NCBI Taxonomy" id="240840"/>
    <lineage>
        <taxon>Bacteria</taxon>
        <taxon>Bacillati</taxon>
        <taxon>Actinomycetota</taxon>
        <taxon>Actinomycetes</taxon>
        <taxon>Streptosporangiales</taxon>
        <taxon>Thermomonosporaceae</taxon>
        <taxon>Actinomadura</taxon>
    </lineage>
</organism>
<dbReference type="AlphaFoldDB" id="A0A239I5M6"/>
<protein>
    <recommendedName>
        <fullName evidence="1">DUF8094 domain-containing protein</fullName>
    </recommendedName>
</protein>
<keyword evidence="3" id="KW-1185">Reference proteome</keyword>
<name>A0A239I5M6_9ACTN</name>
<sequence>MSESPALPADEPLKVLRGWVERHNKAITSGDERLWREAVTGALALPVQARVRTYGKLAASAQISLANPVFYVPRSGSPRWFSVAALERAGRTEQQVLGVFVRSGGVWRAAHWLTFKGEPPRIAFDPEGYAIAVGDRGLPGAHAGYLARGDETGVVPDAYSRNARTKAVGDWDGAPGTFTPGPGPSYALRTQDGGALVWYAVQQEQVLKGGTAAGLPIEARDHLDGRPGKTVTLTWQWLAIGYAPRSGKGRVLGESVSLVSAR</sequence>
<proteinExistence type="predicted"/>